<dbReference type="EMBL" id="STFF01000003">
    <property type="protein sequence ID" value="THU39751.1"/>
    <property type="molecule type" value="Genomic_DNA"/>
</dbReference>
<comment type="caution">
    <text evidence="2">The sequence shown here is derived from an EMBL/GenBank/DDBJ whole genome shotgun (WGS) entry which is preliminary data.</text>
</comment>
<dbReference type="Proteomes" id="UP000306918">
    <property type="component" value="Unassembled WGS sequence"/>
</dbReference>
<feature type="signal peptide" evidence="1">
    <location>
        <begin position="1"/>
        <end position="24"/>
    </location>
</feature>
<gene>
    <name evidence="2" type="ORF">FAM09_14760</name>
</gene>
<dbReference type="RefSeq" id="WP_136577883.1">
    <property type="nucleotide sequence ID" value="NZ_STFF01000003.1"/>
</dbReference>
<keyword evidence="3" id="KW-1185">Reference proteome</keyword>
<evidence type="ECO:0000256" key="1">
    <source>
        <dbReference type="SAM" id="SignalP"/>
    </source>
</evidence>
<protein>
    <submittedName>
        <fullName evidence="2">Uncharacterized protein</fullName>
    </submittedName>
</protein>
<reference evidence="2 3" key="1">
    <citation type="submission" date="2019-04" db="EMBL/GenBank/DDBJ databases">
        <title>Niastella caeni sp. nov., isolated from activated sludge.</title>
        <authorList>
            <person name="Sheng M."/>
        </authorList>
    </citation>
    <scope>NUCLEOTIDE SEQUENCE [LARGE SCALE GENOMIC DNA]</scope>
    <source>
        <strain evidence="2 3">HX-2-15</strain>
    </source>
</reference>
<evidence type="ECO:0000313" key="3">
    <source>
        <dbReference type="Proteomes" id="UP000306918"/>
    </source>
</evidence>
<dbReference type="PROSITE" id="PS51257">
    <property type="entry name" value="PROKAR_LIPOPROTEIN"/>
    <property type="match status" value="1"/>
</dbReference>
<feature type="chain" id="PRO_5020854066" evidence="1">
    <location>
        <begin position="25"/>
        <end position="203"/>
    </location>
</feature>
<proteinExistence type="predicted"/>
<evidence type="ECO:0000313" key="2">
    <source>
        <dbReference type="EMBL" id="THU39751.1"/>
    </source>
</evidence>
<organism evidence="2 3">
    <name type="scientific">Niastella caeni</name>
    <dbReference type="NCBI Taxonomy" id="2569763"/>
    <lineage>
        <taxon>Bacteria</taxon>
        <taxon>Pseudomonadati</taxon>
        <taxon>Bacteroidota</taxon>
        <taxon>Chitinophagia</taxon>
        <taxon>Chitinophagales</taxon>
        <taxon>Chitinophagaceae</taxon>
        <taxon>Niastella</taxon>
    </lineage>
</organism>
<name>A0A4S8HWW5_9BACT</name>
<accession>A0A4S8HWW5</accession>
<keyword evidence="1" id="KW-0732">Signal</keyword>
<sequence>MIKRLNTVVAITIMALLTSCAASYKPVNPPMLRYQSIGDDSTFSYQYNVLAKARNRKLAKKEAKYGMRVVAVKIYNNTGQTLVYGTNFKIYSGNSEVRLLETDVATFRIRQVAPYHLFYLLLSPTKLTVSDFNSSKSYPIGLVIGPGLAIINVAVASTANKRFREELTAYDITQRPIANGETLYGLITVKDTDFAPLSLRVGR</sequence>
<dbReference type="OrthoDB" id="798271at2"/>
<dbReference type="AlphaFoldDB" id="A0A4S8HWW5"/>